<evidence type="ECO:0000259" key="6">
    <source>
        <dbReference type="Pfam" id="PF07980"/>
    </source>
</evidence>
<dbReference type="SUPFAM" id="SSF48452">
    <property type="entry name" value="TPR-like"/>
    <property type="match status" value="1"/>
</dbReference>
<dbReference type="OrthoDB" id="5694214at2"/>
<evidence type="ECO:0000259" key="7">
    <source>
        <dbReference type="Pfam" id="PF14322"/>
    </source>
</evidence>
<dbReference type="InterPro" id="IPR012944">
    <property type="entry name" value="SusD_RagB_dom"/>
</dbReference>
<dbReference type="InterPro" id="IPR011990">
    <property type="entry name" value="TPR-like_helical_dom_sf"/>
</dbReference>
<gene>
    <name evidence="9" type="ORF">D0809_06355</name>
    <name evidence="8" type="ORF">EV142_102140</name>
</gene>
<dbReference type="Pfam" id="PF14322">
    <property type="entry name" value="SusD-like_3"/>
    <property type="match status" value="1"/>
</dbReference>
<reference evidence="9 11" key="2">
    <citation type="journal article" date="2018" name="Syst. Appl. Microbiol.">
        <title>Flavobacterium circumlabens sp. nov. and Flavobacterium cupreum sp. nov., two psychrotrophic species isolated from Antarctic environmental samples.</title>
        <authorList>
            <person name="Kralova S."/>
            <person name="Busse H.J."/>
            <person name="Svec P."/>
            <person name="Maslanova I."/>
            <person name="Stankova E."/>
            <person name="Bartak M."/>
            <person name="Sedlacek I."/>
        </authorList>
    </citation>
    <scope>NUCLEOTIDE SEQUENCE [LARGE SCALE GENOMIC DNA]</scope>
    <source>
        <strain evidence="9 11">CCM 8828</strain>
    </source>
</reference>
<dbReference type="Gene3D" id="1.25.40.390">
    <property type="match status" value="1"/>
</dbReference>
<evidence type="ECO:0000313" key="8">
    <source>
        <dbReference type="EMBL" id="TCN59522.1"/>
    </source>
</evidence>
<evidence type="ECO:0000313" key="9">
    <source>
        <dbReference type="EMBL" id="TEB44814.1"/>
    </source>
</evidence>
<comment type="caution">
    <text evidence="9">The sequence shown here is derived from an EMBL/GenBank/DDBJ whole genome shotgun (WGS) entry which is preliminary data.</text>
</comment>
<keyword evidence="5" id="KW-0998">Cell outer membrane</keyword>
<evidence type="ECO:0000313" key="10">
    <source>
        <dbReference type="Proteomes" id="UP000295270"/>
    </source>
</evidence>
<keyword evidence="4" id="KW-0472">Membrane</keyword>
<organism evidence="9 11">
    <name type="scientific">Flavobacterium circumlabens</name>
    <dbReference type="NCBI Taxonomy" id="2133765"/>
    <lineage>
        <taxon>Bacteria</taxon>
        <taxon>Pseudomonadati</taxon>
        <taxon>Bacteroidota</taxon>
        <taxon>Flavobacteriia</taxon>
        <taxon>Flavobacteriales</taxon>
        <taxon>Flavobacteriaceae</taxon>
        <taxon>Flavobacterium</taxon>
    </lineage>
</organism>
<evidence type="ECO:0000256" key="3">
    <source>
        <dbReference type="ARBA" id="ARBA00022729"/>
    </source>
</evidence>
<comment type="similarity">
    <text evidence="2">Belongs to the SusD family.</text>
</comment>
<dbReference type="PROSITE" id="PS51257">
    <property type="entry name" value="PROKAR_LIPOPROTEIN"/>
    <property type="match status" value="1"/>
</dbReference>
<reference evidence="8" key="3">
    <citation type="submission" date="2019-03" db="EMBL/GenBank/DDBJ databases">
        <authorList>
            <person name="Whitman W."/>
            <person name="Huntemann M."/>
            <person name="Clum A."/>
            <person name="Pillay M."/>
            <person name="Palaniappan K."/>
            <person name="Varghese N."/>
            <person name="Mikhailova N."/>
            <person name="Stamatis D."/>
            <person name="Reddy T."/>
            <person name="Daum C."/>
            <person name="Shapiro N."/>
            <person name="Ivanova N."/>
            <person name="Kyrpides N."/>
            <person name="Woyke T."/>
        </authorList>
    </citation>
    <scope>NUCLEOTIDE SEQUENCE</scope>
    <source>
        <strain evidence="8">P5626</strain>
    </source>
</reference>
<feature type="domain" description="SusD-like N-terminal" evidence="7">
    <location>
        <begin position="59"/>
        <end position="207"/>
    </location>
</feature>
<dbReference type="GO" id="GO:0009279">
    <property type="term" value="C:cell outer membrane"/>
    <property type="evidence" value="ECO:0007669"/>
    <property type="project" value="UniProtKB-SubCell"/>
</dbReference>
<comment type="subcellular location">
    <subcellularLocation>
        <location evidence="1">Cell outer membrane</location>
    </subcellularLocation>
</comment>
<protein>
    <submittedName>
        <fullName evidence="8">Outer membrane starch-binding protein</fullName>
    </submittedName>
    <submittedName>
        <fullName evidence="9">RagB/SusD family nutrient uptake outer membrane protein</fullName>
    </submittedName>
</protein>
<evidence type="ECO:0000313" key="11">
    <source>
        <dbReference type="Proteomes" id="UP000298340"/>
    </source>
</evidence>
<dbReference type="Proteomes" id="UP000295270">
    <property type="component" value="Unassembled WGS sequence"/>
</dbReference>
<reference evidence="8 10" key="1">
    <citation type="journal article" date="2015" name="Stand. Genomic Sci.">
        <title>Genomic Encyclopedia of Bacterial and Archaeal Type Strains, Phase III: the genomes of soil and plant-associated and newly described type strains.</title>
        <authorList>
            <person name="Whitman W.B."/>
            <person name="Woyke T."/>
            <person name="Klenk H.P."/>
            <person name="Zhou Y."/>
            <person name="Lilburn T.G."/>
            <person name="Beck B.J."/>
            <person name="De Vos P."/>
            <person name="Vandamme P."/>
            <person name="Eisen J.A."/>
            <person name="Garrity G."/>
            <person name="Hugenholtz P."/>
            <person name="Kyrpides N.C."/>
        </authorList>
    </citation>
    <scope>NUCLEOTIDE SEQUENCE [LARGE SCALE GENOMIC DNA]</scope>
    <source>
        <strain evidence="8 10">P5626</strain>
    </source>
</reference>
<dbReference type="RefSeq" id="WP_132033370.1">
    <property type="nucleotide sequence ID" value="NZ_QWDN01000002.1"/>
</dbReference>
<feature type="domain" description="RagB/SusD" evidence="6">
    <location>
        <begin position="269"/>
        <end position="562"/>
    </location>
</feature>
<sequence length="562" mass="62738">MKISIYLTALCLLFLTGCQDLDYNPLSDPSSGNFYSNETELTIAVNDLYRFSFIQNDKEEYSDNFLYRANPNAVISGTMNSGDPDVQSLWTSAYKIITRANTILASLNRAAGNTSPEALASFEAQAKLARAYQYSRLITHFGDVPLITKPITLAESYAFTRSDKNLVLQFIFEDLDFAAANLPASYNASAIQRFTSGTALAIKARTALYMGKYDIAKAAAKAVIDSNAYTLYPSYRDLFLKVGEQCKENILTVVRDQANGVVSDGFIAPDHIARNAGGFAAKFPTWELVDSYECTDGLPVDKSPLYNPQKPFANRDPRLSQTIVPFSSIWLGYIYQPHPDSLTVRRTSDNAMVKNNDNRANAINASFSGFLWKKGIDQSWADRKLEDNDLKIIRYAEMFLTYAEADIEMNTIDANTLLYLNTVRARAYGKTVGQTTLYPAVTTTNQAQLRTIIRRERRVEFAFEGLRYMDLIRWKIAEKALNKPGVGIPDPVPANAIHKAKFPFAGAPVIDADGIPDYTPYIATGAAKNFTTRKFDATKQYLWPIPAIERTVNPNLTQNPNY</sequence>
<dbReference type="Pfam" id="PF07980">
    <property type="entry name" value="SusD_RagB"/>
    <property type="match status" value="1"/>
</dbReference>
<evidence type="ECO:0000256" key="5">
    <source>
        <dbReference type="ARBA" id="ARBA00023237"/>
    </source>
</evidence>
<proteinExistence type="inferred from homology"/>
<dbReference type="EMBL" id="QWDN01000002">
    <property type="protein sequence ID" value="TEB44814.1"/>
    <property type="molecule type" value="Genomic_DNA"/>
</dbReference>
<keyword evidence="3" id="KW-0732">Signal</keyword>
<name>A0A4Y7UEN3_9FLAO</name>
<evidence type="ECO:0000256" key="2">
    <source>
        <dbReference type="ARBA" id="ARBA00006275"/>
    </source>
</evidence>
<dbReference type="Proteomes" id="UP000298340">
    <property type="component" value="Unassembled WGS sequence"/>
</dbReference>
<keyword evidence="10" id="KW-1185">Reference proteome</keyword>
<dbReference type="EMBL" id="SLWA01000002">
    <property type="protein sequence ID" value="TCN59522.1"/>
    <property type="molecule type" value="Genomic_DNA"/>
</dbReference>
<accession>A0A4Y7UEN3</accession>
<dbReference type="AlphaFoldDB" id="A0A4Y7UEN3"/>
<dbReference type="InterPro" id="IPR033985">
    <property type="entry name" value="SusD-like_N"/>
</dbReference>
<evidence type="ECO:0000256" key="4">
    <source>
        <dbReference type="ARBA" id="ARBA00023136"/>
    </source>
</evidence>
<evidence type="ECO:0000256" key="1">
    <source>
        <dbReference type="ARBA" id="ARBA00004442"/>
    </source>
</evidence>